<feature type="compositionally biased region" description="Low complexity" evidence="2">
    <location>
        <begin position="553"/>
        <end position="696"/>
    </location>
</feature>
<feature type="non-terminal residue" evidence="3">
    <location>
        <position position="943"/>
    </location>
</feature>
<proteinExistence type="predicted"/>
<accession>U6M2C9</accession>
<dbReference type="EMBL" id="HG719629">
    <property type="protein sequence ID" value="CDJ58397.1"/>
    <property type="molecule type" value="Genomic_DNA"/>
</dbReference>
<dbReference type="VEuPathDB" id="ToxoDB:EMWEY_00050300"/>
<dbReference type="GeneID" id="25339016"/>
<evidence type="ECO:0000256" key="1">
    <source>
        <dbReference type="SAM" id="Coils"/>
    </source>
</evidence>
<dbReference type="AlphaFoldDB" id="U6M2C9"/>
<feature type="coiled-coil region" evidence="1">
    <location>
        <begin position="85"/>
        <end position="133"/>
    </location>
</feature>
<reference evidence="3" key="1">
    <citation type="submission" date="2013-10" db="EMBL/GenBank/DDBJ databases">
        <title>Genomic analysis of the causative agents of coccidiosis in chickens.</title>
        <authorList>
            <person name="Reid A.J."/>
            <person name="Blake D."/>
            <person name="Billington K."/>
            <person name="Browne H."/>
            <person name="Dunn M."/>
            <person name="Hung S."/>
            <person name="Kawahara F."/>
            <person name="Miranda-Saavedra D."/>
            <person name="Mourier T."/>
            <person name="Nagra H."/>
            <person name="Otto T.D."/>
            <person name="Rawlings N."/>
            <person name="Sanchez A."/>
            <person name="Sanders M."/>
            <person name="Subramaniam C."/>
            <person name="Tay Y."/>
            <person name="Dear P."/>
            <person name="Doerig C."/>
            <person name="Gruber A."/>
            <person name="Parkinson J."/>
            <person name="Shirley M."/>
            <person name="Wan K.L."/>
            <person name="Berriman M."/>
            <person name="Tomley F."/>
            <person name="Pain A."/>
        </authorList>
    </citation>
    <scope>NUCLEOTIDE SEQUENCE [LARGE SCALE GENOMIC DNA]</scope>
    <source>
        <strain evidence="3">Weybridge</strain>
    </source>
</reference>
<evidence type="ECO:0000313" key="4">
    <source>
        <dbReference type="Proteomes" id="UP000030763"/>
    </source>
</evidence>
<sequence length="943" mass="104546">MARKSFRGSRAGGTVDWVTEMMRAIVNESALEELGVSAEDAGKAVCKNVFPIVRKHIAFIVEYNQANFEAALVDEITQGEGPISSLELLEKVKQATQRIKELTDIVESQAQKVRELEASLSQANEFLDKVENVKEDALTAAEKSREFAKKEEEKFPKENKEFLEQLRSEVRDEVALELAEQATGVTAASSAETTEKEIQTDPIDPAFNIPESVPVAPPLLASPEVSHGTIVTNQQLTASDRNLIGTCLEEIRNLISLLQRTSEGFRGGQQGNVYEHVPLTTLHLSPIYRAHPERAEQLGSARSIRLSAPLSPHRRLVLERPSEGIGSAKCHDVAAACPSPREAAFPEGASGTVNRPSVTEETATLQEAPEQQTFVQAQLMSAELPEDASIHTAEDLPPLVPCSQAEENTLQLSLSREESAVKLRKSGVAKTQGRQQISFADEPLLCSDPPPGSSSASSTLVNPNENTQEVLASPQEPLETTAAASLHAETAAYSPPPVSSEPQAVATSAAFPVVNPPQSNDSEVLTTAAVAETREGERPPLESTGKTASSVSEVQQLQQQPQLQQGPQQQQQIQSQPQQEIQPPQRQQIQPQQQQQIQPQQQEPVLPQQQREQLFQQEQQIQPQQQQEQMPQQQQQFQQQQQTQPQQQQQQQPQQQQQQLQQQQPQQQQQIQPQQPQQQQEQNGSSGAGAASISPSHASFADSIISASDRGRQGTALKEKDVTQVQQQPEREHQQQLQQQQEEPSPELHHEDIQLDHLQEEQQQQEQLDLQQELQVYAAENNICVPPEEIFGHHGPPIWPMITGGLSWCRCHETKAIPLAPLQRHIRGEFRQTGGRMDFTNAPLFMFPEEARVRWMEPSQEHISENSLVHRPPPADAQAPVYVPLKGSKIGSAPSKNIKKKETKLTPENTCKTLNDLRIRNQVLENQVLGLSIALRLRVLSDL</sequence>
<keyword evidence="4" id="KW-1185">Reference proteome</keyword>
<keyword evidence="1" id="KW-0175">Coiled coil</keyword>
<name>U6M2C9_EIMMA</name>
<reference evidence="3" key="2">
    <citation type="submission" date="2013-10" db="EMBL/GenBank/DDBJ databases">
        <authorList>
            <person name="Aslett M."/>
        </authorList>
    </citation>
    <scope>NUCLEOTIDE SEQUENCE [LARGE SCALE GENOMIC DNA]</scope>
    <source>
        <strain evidence="3">Weybridge</strain>
    </source>
</reference>
<feature type="compositionally biased region" description="Polar residues" evidence="2">
    <location>
        <begin position="516"/>
        <end position="525"/>
    </location>
</feature>
<organism evidence="3 4">
    <name type="scientific">Eimeria maxima</name>
    <name type="common">Coccidian parasite</name>
    <dbReference type="NCBI Taxonomy" id="5804"/>
    <lineage>
        <taxon>Eukaryota</taxon>
        <taxon>Sar</taxon>
        <taxon>Alveolata</taxon>
        <taxon>Apicomplexa</taxon>
        <taxon>Conoidasida</taxon>
        <taxon>Coccidia</taxon>
        <taxon>Eucoccidiorida</taxon>
        <taxon>Eimeriorina</taxon>
        <taxon>Eimeriidae</taxon>
        <taxon>Eimeria</taxon>
    </lineage>
</organism>
<feature type="region of interest" description="Disordered" evidence="2">
    <location>
        <begin position="425"/>
        <end position="461"/>
    </location>
</feature>
<dbReference type="OMA" id="CRCHETK"/>
<dbReference type="OrthoDB" id="347546at2759"/>
<dbReference type="Proteomes" id="UP000030763">
    <property type="component" value="Unassembled WGS sequence"/>
</dbReference>
<evidence type="ECO:0000313" key="3">
    <source>
        <dbReference type="EMBL" id="CDJ58397.1"/>
    </source>
</evidence>
<gene>
    <name evidence="3" type="ORF">EMWEY_00050300</name>
</gene>
<feature type="region of interest" description="Disordered" evidence="2">
    <location>
        <begin position="708"/>
        <end position="749"/>
    </location>
</feature>
<evidence type="ECO:0000256" key="2">
    <source>
        <dbReference type="SAM" id="MobiDB-lite"/>
    </source>
</evidence>
<dbReference type="RefSeq" id="XP_013335043.1">
    <property type="nucleotide sequence ID" value="XM_013479589.1"/>
</dbReference>
<feature type="compositionally biased region" description="Basic and acidic residues" evidence="2">
    <location>
        <begin position="709"/>
        <end position="722"/>
    </location>
</feature>
<protein>
    <submittedName>
        <fullName evidence="3">Uncharacterized protein</fullName>
    </submittedName>
</protein>
<feature type="region of interest" description="Disordered" evidence="2">
    <location>
        <begin position="512"/>
        <end position="696"/>
    </location>
</feature>